<dbReference type="InterPro" id="IPR010432">
    <property type="entry name" value="RDD"/>
</dbReference>
<dbReference type="STRING" id="1385514.N782_10640"/>
<feature type="transmembrane region" description="Helical" evidence="6">
    <location>
        <begin position="12"/>
        <end position="32"/>
    </location>
</feature>
<evidence type="ECO:0000313" key="9">
    <source>
        <dbReference type="Proteomes" id="UP000030147"/>
    </source>
</evidence>
<dbReference type="PANTHER" id="PTHR36115:SF9">
    <property type="entry name" value="LMO1584 PROTEIN"/>
    <property type="match status" value="1"/>
</dbReference>
<evidence type="ECO:0000259" key="7">
    <source>
        <dbReference type="Pfam" id="PF06271"/>
    </source>
</evidence>
<dbReference type="InterPro" id="IPR051791">
    <property type="entry name" value="Pra-immunoreactive"/>
</dbReference>
<evidence type="ECO:0000256" key="1">
    <source>
        <dbReference type="ARBA" id="ARBA00004651"/>
    </source>
</evidence>
<keyword evidence="3 6" id="KW-0812">Transmembrane</keyword>
<comment type="caution">
    <text evidence="8">The sequence shown here is derived from an EMBL/GenBank/DDBJ whole genome shotgun (WGS) entry which is preliminary data.</text>
</comment>
<dbReference type="eggNOG" id="COG1714">
    <property type="taxonomic scope" value="Bacteria"/>
</dbReference>
<evidence type="ECO:0000256" key="5">
    <source>
        <dbReference type="ARBA" id="ARBA00023136"/>
    </source>
</evidence>
<organism evidence="8 9">
    <name type="scientific">Pontibacillus yanchengensis Y32</name>
    <dbReference type="NCBI Taxonomy" id="1385514"/>
    <lineage>
        <taxon>Bacteria</taxon>
        <taxon>Bacillati</taxon>
        <taxon>Bacillota</taxon>
        <taxon>Bacilli</taxon>
        <taxon>Bacillales</taxon>
        <taxon>Bacillaceae</taxon>
        <taxon>Pontibacillus</taxon>
    </lineage>
</organism>
<evidence type="ECO:0000256" key="4">
    <source>
        <dbReference type="ARBA" id="ARBA00022989"/>
    </source>
</evidence>
<dbReference type="Proteomes" id="UP000030147">
    <property type="component" value="Unassembled WGS sequence"/>
</dbReference>
<feature type="transmembrane region" description="Helical" evidence="6">
    <location>
        <begin position="52"/>
        <end position="70"/>
    </location>
</feature>
<reference evidence="8 9" key="1">
    <citation type="journal article" date="2015" name="Stand. Genomic Sci.">
        <title>High quality draft genome sequence of the moderately halophilic bacterium Pontibacillus yanchengensis Y32(T) and comparison among Pontibacillus genomes.</title>
        <authorList>
            <person name="Huang J."/>
            <person name="Qiao Z.X."/>
            <person name="Tang J.W."/>
            <person name="Wang G."/>
        </authorList>
    </citation>
    <scope>NUCLEOTIDE SEQUENCE [LARGE SCALE GENOMIC DNA]</scope>
    <source>
        <strain evidence="8 9">Y32</strain>
    </source>
</reference>
<comment type="subcellular location">
    <subcellularLocation>
        <location evidence="1">Cell membrane</location>
        <topology evidence="1">Multi-pass membrane protein</topology>
    </subcellularLocation>
</comment>
<dbReference type="OrthoDB" id="1787043at2"/>
<gene>
    <name evidence="8" type="ORF">N782_10640</name>
</gene>
<feature type="domain" description="RDD" evidence="7">
    <location>
        <begin position="8"/>
        <end position="133"/>
    </location>
</feature>
<keyword evidence="4 6" id="KW-1133">Transmembrane helix</keyword>
<proteinExistence type="predicted"/>
<dbReference type="Pfam" id="PF06271">
    <property type="entry name" value="RDD"/>
    <property type="match status" value="1"/>
</dbReference>
<sequence length="141" mass="15549">MDTVENNPAGFWIRFGALLLDGIILTILFYPVTFIFSSMGVGDTIIDITSRMLNLIYAIVLPLLWSGYVIGKRIVGIRIVNMDGSDVGFLTMVLRVFVSGIIYLATLGIGVIVSAFMIGLREDKRAIHDLVAGTYVTYNRP</sequence>
<evidence type="ECO:0000313" key="8">
    <source>
        <dbReference type="EMBL" id="KGP72708.1"/>
    </source>
</evidence>
<keyword evidence="5 6" id="KW-0472">Membrane</keyword>
<feature type="transmembrane region" description="Helical" evidence="6">
    <location>
        <begin position="90"/>
        <end position="118"/>
    </location>
</feature>
<dbReference type="EMBL" id="AVBF01000024">
    <property type="protein sequence ID" value="KGP72708.1"/>
    <property type="molecule type" value="Genomic_DNA"/>
</dbReference>
<dbReference type="GO" id="GO:0005886">
    <property type="term" value="C:plasma membrane"/>
    <property type="evidence" value="ECO:0007669"/>
    <property type="project" value="UniProtKB-SubCell"/>
</dbReference>
<keyword evidence="9" id="KW-1185">Reference proteome</keyword>
<evidence type="ECO:0000256" key="2">
    <source>
        <dbReference type="ARBA" id="ARBA00022475"/>
    </source>
</evidence>
<protein>
    <submittedName>
        <fullName evidence="8">Membrane protein</fullName>
    </submittedName>
</protein>
<keyword evidence="2" id="KW-1003">Cell membrane</keyword>
<dbReference type="AlphaFoldDB" id="A0A0A2TE54"/>
<dbReference type="PANTHER" id="PTHR36115">
    <property type="entry name" value="PROLINE-RICH ANTIGEN HOMOLOG-RELATED"/>
    <property type="match status" value="1"/>
</dbReference>
<accession>A0A0A2TE54</accession>
<evidence type="ECO:0000256" key="3">
    <source>
        <dbReference type="ARBA" id="ARBA00022692"/>
    </source>
</evidence>
<evidence type="ECO:0000256" key="6">
    <source>
        <dbReference type="SAM" id="Phobius"/>
    </source>
</evidence>
<name>A0A0A2TE54_9BACI</name>